<proteinExistence type="predicted"/>
<dbReference type="RefSeq" id="XP_033518199.1">
    <property type="nucleotide sequence ID" value="XM_033662154.1"/>
</dbReference>
<dbReference type="Proteomes" id="UP000799771">
    <property type="component" value="Unassembled WGS sequence"/>
</dbReference>
<gene>
    <name evidence="1" type="ORF">P153DRAFT_146898</name>
</gene>
<evidence type="ECO:0000313" key="2">
    <source>
        <dbReference type="Proteomes" id="UP000799771"/>
    </source>
</evidence>
<keyword evidence="2" id="KW-1185">Reference proteome</keyword>
<protein>
    <submittedName>
        <fullName evidence="1">Uncharacterized protein</fullName>
    </submittedName>
</protein>
<accession>A0A6A5ZXQ6</accession>
<dbReference type="AlphaFoldDB" id="A0A6A5ZXQ6"/>
<sequence>MRSLGHYMMFITPYWSQYRIAINQRQETTRVKKLTAYQDSLHTIVQSTHKCLRLAICSCSSPPNRIPICHEDSKSPSNRSANVRNLQEIACAPLDLLDHSPTIHLVVFRACSWMESLSKSVV</sequence>
<dbReference type="GeneID" id="54402586"/>
<reference evidence="1" key="1">
    <citation type="journal article" date="2020" name="Stud. Mycol.">
        <title>101 Dothideomycetes genomes: a test case for predicting lifestyles and emergence of pathogens.</title>
        <authorList>
            <person name="Haridas S."/>
            <person name="Albert R."/>
            <person name="Binder M."/>
            <person name="Bloem J."/>
            <person name="Labutti K."/>
            <person name="Salamov A."/>
            <person name="Andreopoulos B."/>
            <person name="Baker S."/>
            <person name="Barry K."/>
            <person name="Bills G."/>
            <person name="Bluhm B."/>
            <person name="Cannon C."/>
            <person name="Castanera R."/>
            <person name="Culley D."/>
            <person name="Daum C."/>
            <person name="Ezra D."/>
            <person name="Gonzalez J."/>
            <person name="Henrissat B."/>
            <person name="Kuo A."/>
            <person name="Liang C."/>
            <person name="Lipzen A."/>
            <person name="Lutzoni F."/>
            <person name="Magnuson J."/>
            <person name="Mondo S."/>
            <person name="Nolan M."/>
            <person name="Ohm R."/>
            <person name="Pangilinan J."/>
            <person name="Park H.-J."/>
            <person name="Ramirez L."/>
            <person name="Alfaro M."/>
            <person name="Sun H."/>
            <person name="Tritt A."/>
            <person name="Yoshinaga Y."/>
            <person name="Zwiers L.-H."/>
            <person name="Turgeon B."/>
            <person name="Goodwin S."/>
            <person name="Spatafora J."/>
            <person name="Crous P."/>
            <person name="Grigoriev I."/>
        </authorList>
    </citation>
    <scope>NUCLEOTIDE SEQUENCE</scope>
    <source>
        <strain evidence="1">CBS 119687</strain>
    </source>
</reference>
<evidence type="ECO:0000313" key="1">
    <source>
        <dbReference type="EMBL" id="KAF2123805.1"/>
    </source>
</evidence>
<dbReference type="EMBL" id="ML977522">
    <property type="protein sequence ID" value="KAF2123805.1"/>
    <property type="molecule type" value="Genomic_DNA"/>
</dbReference>
<name>A0A6A5ZXQ6_9PLEO</name>
<organism evidence="1 2">
    <name type="scientific">Dothidotthia symphoricarpi CBS 119687</name>
    <dbReference type="NCBI Taxonomy" id="1392245"/>
    <lineage>
        <taxon>Eukaryota</taxon>
        <taxon>Fungi</taxon>
        <taxon>Dikarya</taxon>
        <taxon>Ascomycota</taxon>
        <taxon>Pezizomycotina</taxon>
        <taxon>Dothideomycetes</taxon>
        <taxon>Pleosporomycetidae</taxon>
        <taxon>Pleosporales</taxon>
        <taxon>Dothidotthiaceae</taxon>
        <taxon>Dothidotthia</taxon>
    </lineage>
</organism>